<accession>A0A067R799</accession>
<reference evidence="1 2" key="1">
    <citation type="journal article" date="2014" name="Nat. Commun.">
        <title>Molecular traces of alternative social organization in a termite genome.</title>
        <authorList>
            <person name="Terrapon N."/>
            <person name="Li C."/>
            <person name="Robertson H.M."/>
            <person name="Ji L."/>
            <person name="Meng X."/>
            <person name="Booth W."/>
            <person name="Chen Z."/>
            <person name="Childers C.P."/>
            <person name="Glastad K.M."/>
            <person name="Gokhale K."/>
            <person name="Gowin J."/>
            <person name="Gronenberg W."/>
            <person name="Hermansen R.A."/>
            <person name="Hu H."/>
            <person name="Hunt B.G."/>
            <person name="Huylmans A.K."/>
            <person name="Khalil S.M."/>
            <person name="Mitchell R.D."/>
            <person name="Munoz-Torres M.C."/>
            <person name="Mustard J.A."/>
            <person name="Pan H."/>
            <person name="Reese J.T."/>
            <person name="Scharf M.E."/>
            <person name="Sun F."/>
            <person name="Vogel H."/>
            <person name="Xiao J."/>
            <person name="Yang W."/>
            <person name="Yang Z."/>
            <person name="Yang Z."/>
            <person name="Zhou J."/>
            <person name="Zhu J."/>
            <person name="Brent C.S."/>
            <person name="Elsik C.G."/>
            <person name="Goodisman M.A."/>
            <person name="Liberles D.A."/>
            <person name="Roe R.M."/>
            <person name="Vargo E.L."/>
            <person name="Vilcinskas A."/>
            <person name="Wang J."/>
            <person name="Bornberg-Bauer E."/>
            <person name="Korb J."/>
            <person name="Zhang G."/>
            <person name="Liebig J."/>
        </authorList>
    </citation>
    <scope>NUCLEOTIDE SEQUENCE [LARGE SCALE GENOMIC DNA]</scope>
    <source>
        <tissue evidence="1">Whole organism</tissue>
    </source>
</reference>
<keyword evidence="2" id="KW-1185">Reference proteome</keyword>
<protein>
    <submittedName>
        <fullName evidence="1">Uncharacterized protein</fullName>
    </submittedName>
</protein>
<gene>
    <name evidence="1" type="ORF">L798_12019</name>
</gene>
<dbReference type="AlphaFoldDB" id="A0A067R799"/>
<proteinExistence type="predicted"/>
<organism evidence="1 2">
    <name type="scientific">Zootermopsis nevadensis</name>
    <name type="common">Dampwood termite</name>
    <dbReference type="NCBI Taxonomy" id="136037"/>
    <lineage>
        <taxon>Eukaryota</taxon>
        <taxon>Metazoa</taxon>
        <taxon>Ecdysozoa</taxon>
        <taxon>Arthropoda</taxon>
        <taxon>Hexapoda</taxon>
        <taxon>Insecta</taxon>
        <taxon>Pterygota</taxon>
        <taxon>Neoptera</taxon>
        <taxon>Polyneoptera</taxon>
        <taxon>Dictyoptera</taxon>
        <taxon>Blattodea</taxon>
        <taxon>Blattoidea</taxon>
        <taxon>Termitoidae</taxon>
        <taxon>Termopsidae</taxon>
        <taxon>Zootermopsis</taxon>
    </lineage>
</organism>
<evidence type="ECO:0000313" key="2">
    <source>
        <dbReference type="Proteomes" id="UP000027135"/>
    </source>
</evidence>
<dbReference type="InParanoid" id="A0A067R799"/>
<name>A0A067R799_ZOONE</name>
<evidence type="ECO:0000313" key="1">
    <source>
        <dbReference type="EMBL" id="KDR14179.1"/>
    </source>
</evidence>
<dbReference type="EMBL" id="KK852896">
    <property type="protein sequence ID" value="KDR14179.1"/>
    <property type="molecule type" value="Genomic_DNA"/>
</dbReference>
<dbReference type="Proteomes" id="UP000027135">
    <property type="component" value="Unassembled WGS sequence"/>
</dbReference>
<sequence length="130" mass="15025">MPLKSTHDYDDIQGKAPRIFVDERCVNRATNPDQSRYAPMAELLHRLRGCFSAYPVLFSRCFESRFQEIRTRLSYLSSTSQEVLRVVQSFVISHREARRTMQIRLIMPVALVISSPERTRDAGRLVGEGH</sequence>